<dbReference type="KEGG" id="moc:BB934_01780"/>
<keyword evidence="3" id="KW-0238">DNA-binding</keyword>
<evidence type="ECO:0000256" key="3">
    <source>
        <dbReference type="ARBA" id="ARBA00023125"/>
    </source>
</evidence>
<dbReference type="InterPro" id="IPR010998">
    <property type="entry name" value="Integrase_recombinase_N"/>
</dbReference>
<proteinExistence type="inferred from homology"/>
<dbReference type="GO" id="GO:0006310">
    <property type="term" value="P:DNA recombination"/>
    <property type="evidence" value="ECO:0007669"/>
    <property type="project" value="UniProtKB-KW"/>
</dbReference>
<protein>
    <recommendedName>
        <fullName evidence="5">Tyr recombinase domain-containing protein</fullName>
    </recommendedName>
</protein>
<dbReference type="EMBL" id="CP016616">
    <property type="protein sequence ID" value="ANY77103.1"/>
    <property type="molecule type" value="Genomic_DNA"/>
</dbReference>
<dbReference type="SUPFAM" id="SSF56349">
    <property type="entry name" value="DNA breaking-rejoining enzymes"/>
    <property type="match status" value="1"/>
</dbReference>
<dbReference type="Gene3D" id="1.10.443.10">
    <property type="entry name" value="Intergrase catalytic core"/>
    <property type="match status" value="1"/>
</dbReference>
<keyword evidence="4" id="KW-0233">DNA recombination</keyword>
<evidence type="ECO:0000256" key="1">
    <source>
        <dbReference type="ARBA" id="ARBA00008857"/>
    </source>
</evidence>
<dbReference type="GO" id="GO:0015074">
    <property type="term" value="P:DNA integration"/>
    <property type="evidence" value="ECO:0007669"/>
    <property type="project" value="UniProtKB-KW"/>
</dbReference>
<feature type="domain" description="Tyr recombinase" evidence="5">
    <location>
        <begin position="179"/>
        <end position="410"/>
    </location>
</feature>
<dbReference type="PANTHER" id="PTHR30349:SF64">
    <property type="entry name" value="PROPHAGE INTEGRASE INTD-RELATED"/>
    <property type="match status" value="1"/>
</dbReference>
<dbReference type="AlphaFoldDB" id="A0A1B2EAX1"/>
<keyword evidence="2" id="KW-0229">DNA integration</keyword>
<sequence>MIDAGFGSIAHVPVVFDSTSNYCREVNRYLRERATLDWVPQGAKKVVLLAERSLENIARNLGNFIEWCKACNSDEHRKNRPGFDDWRSLTYEDVLQYQRDQRSGAWSKDRRKLTPETANGRADTATDFLQWAAQRGLRPPFQVKLTTVRNKANSAKLSRSRITSRHFRVGREKASRSKALQTALSLPRVDEVRAWLSAVLRKRGKAKFLACRFILEVGARRMEVAALTEDQWPTQETLMLLQKRGDLFATLELIETKGDVPRDVMIPIEYAFEVREWIDGPRLRLTKAYFGRTKERTSSLFLSDSRGYEGTPIQSHTIYDCFHEVKPRPPGWAPHFGRHTFACFFVLRALESEAKILGKDLTKMGADWVMGRGTWWLNLLRRQLGHADEETTEIYLRWLMSATQVATVAKGWHESLNIEDF</sequence>
<evidence type="ECO:0000256" key="4">
    <source>
        <dbReference type="ARBA" id="ARBA00023172"/>
    </source>
</evidence>
<gene>
    <name evidence="6" type="ORF">BB934_01780</name>
</gene>
<dbReference type="PROSITE" id="PS51898">
    <property type="entry name" value="TYR_RECOMBINASE"/>
    <property type="match status" value="1"/>
</dbReference>
<accession>A0A1B2EAX1</accession>
<dbReference type="GO" id="GO:0003677">
    <property type="term" value="F:DNA binding"/>
    <property type="evidence" value="ECO:0007669"/>
    <property type="project" value="UniProtKB-KW"/>
</dbReference>
<organism evidence="6">
    <name type="scientific">Microvirga ossetica</name>
    <dbReference type="NCBI Taxonomy" id="1882682"/>
    <lineage>
        <taxon>Bacteria</taxon>
        <taxon>Pseudomonadati</taxon>
        <taxon>Pseudomonadota</taxon>
        <taxon>Alphaproteobacteria</taxon>
        <taxon>Hyphomicrobiales</taxon>
        <taxon>Methylobacteriaceae</taxon>
        <taxon>Microvirga</taxon>
    </lineage>
</organism>
<dbReference type="Gene3D" id="1.10.150.130">
    <property type="match status" value="1"/>
</dbReference>
<dbReference type="InterPro" id="IPR011010">
    <property type="entry name" value="DNA_brk_join_enz"/>
</dbReference>
<dbReference type="PANTHER" id="PTHR30349">
    <property type="entry name" value="PHAGE INTEGRASE-RELATED"/>
    <property type="match status" value="1"/>
</dbReference>
<reference evidence="6" key="1">
    <citation type="submission" date="2016-07" db="EMBL/GenBank/DDBJ databases">
        <title>Microvirga ossetica sp. nov. a new species of rhizobia isolated from root nodules of the legume species Vicia alpestris Steven originated from North Ossetia region in the Caucasus.</title>
        <authorList>
            <person name="Safronova V.I."/>
            <person name="Kuznetsova I.G."/>
            <person name="Sazanova A.L."/>
            <person name="Belimov A."/>
            <person name="Andronov E."/>
            <person name="Osledkin Y.S."/>
            <person name="Onishchuk O.P."/>
            <person name="Kurchak O.N."/>
            <person name="Shaposhnikov A.I."/>
            <person name="Willems A."/>
            <person name="Tikhonovich I.A."/>
        </authorList>
    </citation>
    <scope>NUCLEOTIDE SEQUENCE [LARGE SCALE GENOMIC DNA]</scope>
    <source>
        <strain evidence="6">V5/3M</strain>
    </source>
</reference>
<comment type="similarity">
    <text evidence="1">Belongs to the 'phage' integrase family.</text>
</comment>
<evidence type="ECO:0000313" key="6">
    <source>
        <dbReference type="EMBL" id="ANY77103.1"/>
    </source>
</evidence>
<dbReference type="InterPro" id="IPR013762">
    <property type="entry name" value="Integrase-like_cat_sf"/>
</dbReference>
<evidence type="ECO:0000259" key="5">
    <source>
        <dbReference type="PROSITE" id="PS51898"/>
    </source>
</evidence>
<dbReference type="InterPro" id="IPR002104">
    <property type="entry name" value="Integrase_catalytic"/>
</dbReference>
<dbReference type="InterPro" id="IPR050090">
    <property type="entry name" value="Tyrosine_recombinase_XerCD"/>
</dbReference>
<evidence type="ECO:0000256" key="2">
    <source>
        <dbReference type="ARBA" id="ARBA00022908"/>
    </source>
</evidence>
<name>A0A1B2EAX1_9HYPH</name>